<reference evidence="2 3" key="1">
    <citation type="submission" date="2017-06" db="EMBL/GenBank/DDBJ databases">
        <title>Genome of Fusarium nygamai isolate CS10214.</title>
        <authorList>
            <person name="Gardiner D.M."/>
            <person name="Obanor F."/>
            <person name="Kazan K."/>
        </authorList>
    </citation>
    <scope>NUCLEOTIDE SEQUENCE [LARGE SCALE GENOMIC DNA]</scope>
    <source>
        <strain evidence="2 3">CS10214</strain>
    </source>
</reference>
<protein>
    <submittedName>
        <fullName evidence="2">Uncharacterized protein</fullName>
    </submittedName>
</protein>
<feature type="region of interest" description="Disordered" evidence="1">
    <location>
        <begin position="1"/>
        <end position="158"/>
    </location>
</feature>
<name>A0A2K0WL83_GIBNY</name>
<feature type="compositionally biased region" description="Polar residues" evidence="1">
    <location>
        <begin position="9"/>
        <end position="19"/>
    </location>
</feature>
<evidence type="ECO:0000313" key="2">
    <source>
        <dbReference type="EMBL" id="PNP83033.1"/>
    </source>
</evidence>
<proteinExistence type="predicted"/>
<dbReference type="OrthoDB" id="6512771at2759"/>
<organism evidence="2 3">
    <name type="scientific">Gibberella nygamai</name>
    <name type="common">Bean root rot disease fungus</name>
    <name type="synonym">Fusarium nygamai</name>
    <dbReference type="NCBI Taxonomy" id="42673"/>
    <lineage>
        <taxon>Eukaryota</taxon>
        <taxon>Fungi</taxon>
        <taxon>Dikarya</taxon>
        <taxon>Ascomycota</taxon>
        <taxon>Pezizomycotina</taxon>
        <taxon>Sordariomycetes</taxon>
        <taxon>Hypocreomycetidae</taxon>
        <taxon>Hypocreales</taxon>
        <taxon>Nectriaceae</taxon>
        <taxon>Fusarium</taxon>
        <taxon>Fusarium fujikuroi species complex</taxon>
    </lineage>
</organism>
<dbReference type="AlphaFoldDB" id="A0A2K0WL83"/>
<dbReference type="STRING" id="42673.A0A2K0WL83"/>
<evidence type="ECO:0000313" key="3">
    <source>
        <dbReference type="Proteomes" id="UP000236664"/>
    </source>
</evidence>
<dbReference type="EMBL" id="MTQA01000054">
    <property type="protein sequence ID" value="PNP83033.1"/>
    <property type="molecule type" value="Genomic_DNA"/>
</dbReference>
<accession>A0A2K0WL83</accession>
<evidence type="ECO:0000256" key="1">
    <source>
        <dbReference type="SAM" id="MobiDB-lite"/>
    </source>
</evidence>
<feature type="compositionally biased region" description="Basic residues" evidence="1">
    <location>
        <begin position="39"/>
        <end position="50"/>
    </location>
</feature>
<comment type="caution">
    <text evidence="2">The sequence shown here is derived from an EMBL/GenBank/DDBJ whole genome shotgun (WGS) entry which is preliminary data.</text>
</comment>
<sequence length="158" mass="16479">MAEQETSRTSHQARNNAPNRSQSEGQGSASRSRGGSGGGRRRGRGGRNRGQRQDDSAQVPEGRGNAPQTGPADATIAAQTIAAPESSGSSRGRRNRRGNRGGSRGQGNQGRGVFSMGPQRTFGGRLTTTEQPTEVAQDASLSADAPPFVPGQPVSQRR</sequence>
<gene>
    <name evidence="2" type="ORF">FNYG_03355</name>
</gene>
<keyword evidence="3" id="KW-1185">Reference proteome</keyword>
<feature type="compositionally biased region" description="Low complexity" evidence="1">
    <location>
        <begin position="72"/>
        <end position="90"/>
    </location>
</feature>
<dbReference type="Proteomes" id="UP000236664">
    <property type="component" value="Unassembled WGS sequence"/>
</dbReference>
<feature type="compositionally biased region" description="Low complexity" evidence="1">
    <location>
        <begin position="20"/>
        <end position="33"/>
    </location>
</feature>
<feature type="compositionally biased region" description="Gly residues" evidence="1">
    <location>
        <begin position="100"/>
        <end position="110"/>
    </location>
</feature>